<protein>
    <recommendedName>
        <fullName evidence="2">ApaG domain-containing protein</fullName>
    </recommendedName>
</protein>
<feature type="compositionally biased region" description="Polar residues" evidence="1">
    <location>
        <begin position="22"/>
        <end position="34"/>
    </location>
</feature>
<dbReference type="InterPro" id="IPR007474">
    <property type="entry name" value="ApaG_domain"/>
</dbReference>
<evidence type="ECO:0000256" key="1">
    <source>
        <dbReference type="SAM" id="MobiDB-lite"/>
    </source>
</evidence>
<dbReference type="SUPFAM" id="SSF110069">
    <property type="entry name" value="ApaG-like"/>
    <property type="match status" value="2"/>
</dbReference>
<dbReference type="Gene3D" id="2.60.40.1470">
    <property type="entry name" value="ApaG domain"/>
    <property type="match status" value="2"/>
</dbReference>
<name>A0A7S3AZ52_9EUKA</name>
<feature type="domain" description="ApaG" evidence="2">
    <location>
        <begin position="1"/>
        <end position="70"/>
    </location>
</feature>
<dbReference type="PANTHER" id="PTHR14289:SF16">
    <property type="entry name" value="POLYMERASE DELTA-INTERACTING PROTEIN 2"/>
    <property type="match status" value="1"/>
</dbReference>
<dbReference type="EMBL" id="HBHX01033208">
    <property type="protein sequence ID" value="CAE0117767.1"/>
    <property type="molecule type" value="Transcribed_RNA"/>
</dbReference>
<evidence type="ECO:0000259" key="2">
    <source>
        <dbReference type="PROSITE" id="PS51087"/>
    </source>
</evidence>
<dbReference type="InterPro" id="IPR036767">
    <property type="entry name" value="ApaG_sf"/>
</dbReference>
<organism evidence="3">
    <name type="scientific">Haptolina ericina</name>
    <dbReference type="NCBI Taxonomy" id="156174"/>
    <lineage>
        <taxon>Eukaryota</taxon>
        <taxon>Haptista</taxon>
        <taxon>Haptophyta</taxon>
        <taxon>Prymnesiophyceae</taxon>
        <taxon>Prymnesiales</taxon>
        <taxon>Prymnesiaceae</taxon>
        <taxon>Haptolina</taxon>
    </lineage>
</organism>
<evidence type="ECO:0000313" key="3">
    <source>
        <dbReference type="EMBL" id="CAE0117767.1"/>
    </source>
</evidence>
<feature type="region of interest" description="Disordered" evidence="1">
    <location>
        <begin position="1"/>
        <end position="34"/>
    </location>
</feature>
<dbReference type="Pfam" id="PF04379">
    <property type="entry name" value="DUF525"/>
    <property type="match status" value="2"/>
</dbReference>
<feature type="domain" description="ApaG" evidence="2">
    <location>
        <begin position="91"/>
        <end position="219"/>
    </location>
</feature>
<proteinExistence type="predicted"/>
<dbReference type="GO" id="GO:0005634">
    <property type="term" value="C:nucleus"/>
    <property type="evidence" value="ECO:0007669"/>
    <property type="project" value="TreeGrafter"/>
</dbReference>
<dbReference type="GO" id="GO:0070987">
    <property type="term" value="P:error-free translesion synthesis"/>
    <property type="evidence" value="ECO:0007669"/>
    <property type="project" value="TreeGrafter"/>
</dbReference>
<dbReference type="AlphaFoldDB" id="A0A7S3AZ52"/>
<gene>
    <name evidence="3" type="ORF">HERI1096_LOCUS18466</name>
</gene>
<reference evidence="3" key="1">
    <citation type="submission" date="2021-01" db="EMBL/GenBank/DDBJ databases">
        <authorList>
            <person name="Corre E."/>
            <person name="Pelletier E."/>
            <person name="Niang G."/>
            <person name="Scheremetjew M."/>
            <person name="Finn R."/>
            <person name="Kale V."/>
            <person name="Holt S."/>
            <person name="Cochrane G."/>
            <person name="Meng A."/>
            <person name="Brown T."/>
            <person name="Cohen L."/>
        </authorList>
    </citation>
    <scope>NUCLEOTIDE SEQUENCE</scope>
    <source>
        <strain evidence="3">CCMP281</strain>
    </source>
</reference>
<dbReference type="PROSITE" id="PS51087">
    <property type="entry name" value="APAG"/>
    <property type="match status" value="2"/>
</dbReference>
<sequence>MKGPGARGVTPVLRPGDGWQYESGSTLSTPSGSMRGSFQFETLRDVSGARPSMFSAWVGRLALSPTNGLEGPGSAPCAAEAAADQLTDTSVRVTRRVIIGASVDYVARLSDPGAGIFRWMYDVQINNAREEHVSIVAHTWVTIDARGERTVQSGEGVGGSMDAEHLHLPAGEAMRHRGVVSCNRPTCNAFGSFRVSSQGGDEWDAEIGSLGLAEEGGMVEDFRVE</sequence>
<dbReference type="PANTHER" id="PTHR14289">
    <property type="entry name" value="F-BOX ONLY PROTEIN 3"/>
    <property type="match status" value="1"/>
</dbReference>
<dbReference type="GO" id="GO:0042645">
    <property type="term" value="C:mitochondrial nucleoid"/>
    <property type="evidence" value="ECO:0007669"/>
    <property type="project" value="TreeGrafter"/>
</dbReference>
<accession>A0A7S3AZ52</accession>